<dbReference type="Gene3D" id="2.40.128.330">
    <property type="match status" value="1"/>
</dbReference>
<proteinExistence type="inferred from homology"/>
<protein>
    <recommendedName>
        <fullName evidence="9">Magnesium transporter</fullName>
    </recommendedName>
</protein>
<feature type="transmembrane region" description="Helical" evidence="9">
    <location>
        <begin position="444"/>
        <end position="468"/>
    </location>
</feature>
<evidence type="ECO:0000256" key="2">
    <source>
        <dbReference type="ARBA" id="ARBA00022448"/>
    </source>
</evidence>
<feature type="transmembrane region" description="Helical" evidence="9">
    <location>
        <begin position="412"/>
        <end position="432"/>
    </location>
</feature>
<evidence type="ECO:0000256" key="10">
    <source>
        <dbReference type="SAM" id="Coils"/>
    </source>
</evidence>
<dbReference type="Gene3D" id="1.20.58.340">
    <property type="entry name" value="Magnesium transport protein CorA, transmembrane region"/>
    <property type="match status" value="1"/>
</dbReference>
<dbReference type="PANTHER" id="PTHR13890:SF0">
    <property type="entry name" value="MAGNESIUM TRANSPORTER MRS2 HOMOLOG, MITOCHONDRIAL"/>
    <property type="match status" value="1"/>
</dbReference>
<keyword evidence="7 9" id="KW-0406">Ion transport</keyword>
<dbReference type="EMBL" id="VWRR01000011">
    <property type="protein sequence ID" value="KAF6002122.1"/>
    <property type="molecule type" value="Genomic_DNA"/>
</dbReference>
<dbReference type="OrthoDB" id="10251508at2759"/>
<dbReference type="Proteomes" id="UP000530660">
    <property type="component" value="Unassembled WGS sequence"/>
</dbReference>
<evidence type="ECO:0000313" key="12">
    <source>
        <dbReference type="EMBL" id="KAF6002122.1"/>
    </source>
</evidence>
<dbReference type="AlphaFoldDB" id="A0A7J7IG99"/>
<keyword evidence="8 9" id="KW-0472">Membrane</keyword>
<keyword evidence="10" id="KW-0175">Coiled coil</keyword>
<feature type="region of interest" description="Disordered" evidence="11">
    <location>
        <begin position="101"/>
        <end position="123"/>
    </location>
</feature>
<evidence type="ECO:0000256" key="8">
    <source>
        <dbReference type="ARBA" id="ARBA00023136"/>
    </source>
</evidence>
<keyword evidence="3 9" id="KW-0812">Transmembrane</keyword>
<keyword evidence="5" id="KW-0809">Transit peptide</keyword>
<dbReference type="GO" id="GO:0005743">
    <property type="term" value="C:mitochondrial inner membrane"/>
    <property type="evidence" value="ECO:0007669"/>
    <property type="project" value="UniProtKB-SubCell"/>
</dbReference>
<accession>A0A7J7IG99</accession>
<keyword evidence="9" id="KW-0496">Mitochondrion</keyword>
<evidence type="ECO:0000256" key="6">
    <source>
        <dbReference type="ARBA" id="ARBA00022989"/>
    </source>
</evidence>
<dbReference type="PANTHER" id="PTHR13890">
    <property type="entry name" value="RNA SPLICING PROTEIN MRS2, MITOCHONDRIAL"/>
    <property type="match status" value="1"/>
</dbReference>
<keyword evidence="2 9" id="KW-0813">Transport</keyword>
<evidence type="ECO:0000256" key="9">
    <source>
        <dbReference type="RuleBase" id="RU366042"/>
    </source>
</evidence>
<evidence type="ECO:0000256" key="3">
    <source>
        <dbReference type="ARBA" id="ARBA00022692"/>
    </source>
</evidence>
<evidence type="ECO:0000313" key="13">
    <source>
        <dbReference type="Proteomes" id="UP000530660"/>
    </source>
</evidence>
<feature type="coiled-coil region" evidence="10">
    <location>
        <begin position="310"/>
        <end position="337"/>
    </location>
</feature>
<comment type="subcellular location">
    <subcellularLocation>
        <location evidence="1">Membrane</location>
        <topology evidence="1">Multi-pass membrane protein</topology>
    </subcellularLocation>
    <subcellularLocation>
        <location evidence="9">Mitochondrion inner membrane</location>
        <topology evidence="9">Multi-pass membrane protein</topology>
    </subcellularLocation>
</comment>
<evidence type="ECO:0000256" key="7">
    <source>
        <dbReference type="ARBA" id="ARBA00023065"/>
    </source>
</evidence>
<reference evidence="12 13" key="1">
    <citation type="journal article" date="2020" name="J. Phycol.">
        <title>Comparative genome analysis reveals Cyanidiococcus gen. nov., a new extremophilic red algal genus sister to Cyanidioschyzon (Cyanidioschyzonaceae, Rhodophyta).</title>
        <authorList>
            <person name="Liu S.-L."/>
            <person name="Chiang Y.-R."/>
            <person name="Yoon H.S."/>
            <person name="Fu H.-Y."/>
        </authorList>
    </citation>
    <scope>NUCLEOTIDE SEQUENCE [LARGE SCALE GENOMIC DNA]</scope>
    <source>
        <strain evidence="12 13">THAL066</strain>
    </source>
</reference>
<comment type="similarity">
    <text evidence="9">Belongs to the CorA metal ion transporter (MIT) (TC 1.A.35) family.</text>
</comment>
<keyword evidence="13" id="KW-1185">Reference proteome</keyword>
<dbReference type="CDD" id="cd12823">
    <property type="entry name" value="Mrs2_Mfm1p-like"/>
    <property type="match status" value="1"/>
</dbReference>
<gene>
    <name evidence="12" type="primary">MRS2_3</name>
    <name evidence="12" type="ORF">F1559_000828</name>
</gene>
<comment type="caution">
    <text evidence="12">The sequence shown here is derived from an EMBL/GenBank/DDBJ whole genome shotgun (WGS) entry which is preliminary data.</text>
</comment>
<keyword evidence="9" id="KW-0999">Mitochondrion inner membrane</keyword>
<dbReference type="Pfam" id="PF22099">
    <property type="entry name" value="MRS2-like"/>
    <property type="match status" value="2"/>
</dbReference>
<keyword evidence="4 9" id="KW-0460">Magnesium</keyword>
<evidence type="ECO:0000256" key="4">
    <source>
        <dbReference type="ARBA" id="ARBA00022842"/>
    </source>
</evidence>
<dbReference type="GO" id="GO:0015095">
    <property type="term" value="F:magnesium ion transmembrane transporter activity"/>
    <property type="evidence" value="ECO:0007669"/>
    <property type="project" value="TreeGrafter"/>
</dbReference>
<organism evidence="12 13">
    <name type="scientific">Cyanidiococcus yangmingshanensis</name>
    <dbReference type="NCBI Taxonomy" id="2690220"/>
    <lineage>
        <taxon>Eukaryota</taxon>
        <taxon>Rhodophyta</taxon>
        <taxon>Bangiophyceae</taxon>
        <taxon>Cyanidiales</taxon>
        <taxon>Cyanidiaceae</taxon>
        <taxon>Cyanidiococcus</taxon>
    </lineage>
</organism>
<evidence type="ECO:0000256" key="11">
    <source>
        <dbReference type="SAM" id="MobiDB-lite"/>
    </source>
</evidence>
<evidence type="ECO:0000256" key="1">
    <source>
        <dbReference type="ARBA" id="ARBA00004141"/>
    </source>
</evidence>
<name>A0A7J7IG99_9RHOD</name>
<keyword evidence="6 9" id="KW-1133">Transmembrane helix</keyword>
<evidence type="ECO:0000256" key="5">
    <source>
        <dbReference type="ARBA" id="ARBA00022946"/>
    </source>
</evidence>
<sequence length="474" mass="51781">MFHNLQPCRWYRVSQILGRCVWRLATPAPELRVKRFDLVGASCQIRSSHQAYSLVRIDLGLQSTGRQGWCRQALLFGRCWSSVSSEREAPIIAKTLQPLSQGGSVAESGKSAQDGESSSGFVGSSAPSAELVALEIRADAPHAFIQRRLSKAALAARLRLPLRDLRVVDPAFRNEAPVILARQGAIVIHLEHIRAVVEADRVTLFDPEQPAVEAFLPQLHARLATSNMRPVLPFELRALESILVDVCNGLMREMRYLVPAIESMLHALSSDTTAGTATSAAAAATAASGANTGAEASHSIPPDAIMLDRLLGAKNKLNELQNRATQLRSALNEVLLSDEDMSEMYLSIKAESGHRRRVDQHEEVEMMFENYLKQVDSMVSEILSRAHAIQSTEDFVQIKLDALRNRILRLDLVLKLGSVSLSSGALVAAIFGMNLHSTLEESELAFLSITGGLVGLSGLVFLGGAAYCRYKRLL</sequence>
<dbReference type="InterPro" id="IPR039204">
    <property type="entry name" value="MRS2-like"/>
</dbReference>